<feature type="domain" description="Suppressor of forked" evidence="4">
    <location>
        <begin position="3"/>
        <end position="107"/>
    </location>
</feature>
<dbReference type="Gene3D" id="1.25.40.1040">
    <property type="match status" value="1"/>
</dbReference>
<dbReference type="SUPFAM" id="SSF48452">
    <property type="entry name" value="TPR-like"/>
    <property type="match status" value="1"/>
</dbReference>
<dbReference type="GO" id="GO:0003729">
    <property type="term" value="F:mRNA binding"/>
    <property type="evidence" value="ECO:0007669"/>
    <property type="project" value="TreeGrafter"/>
</dbReference>
<dbReference type="InterPro" id="IPR003107">
    <property type="entry name" value="HAT"/>
</dbReference>
<dbReference type="OrthoDB" id="26282at2759"/>
<dbReference type="GO" id="GO:0031124">
    <property type="term" value="P:mRNA 3'-end processing"/>
    <property type="evidence" value="ECO:0007669"/>
    <property type="project" value="InterPro"/>
</dbReference>
<dbReference type="InterPro" id="IPR008847">
    <property type="entry name" value="Suf"/>
</dbReference>
<reference evidence="5 6" key="1">
    <citation type="submission" date="2019-09" db="EMBL/GenBank/DDBJ databases">
        <title>A chromosome-level genome assembly of the Chinese tupelo Nyssa sinensis.</title>
        <authorList>
            <person name="Yang X."/>
            <person name="Kang M."/>
            <person name="Yang Y."/>
            <person name="Xiong H."/>
            <person name="Wang M."/>
            <person name="Zhang Z."/>
            <person name="Wang Z."/>
            <person name="Wu H."/>
            <person name="Ma T."/>
            <person name="Liu J."/>
            <person name="Xi Z."/>
        </authorList>
    </citation>
    <scope>NUCLEOTIDE SEQUENCE [LARGE SCALE GENOMIC DNA]</scope>
    <source>
        <strain evidence="5">J267</strain>
        <tissue evidence="5">Leaf</tissue>
    </source>
</reference>
<proteinExistence type="predicted"/>
<dbReference type="AlphaFoldDB" id="A0A5J5BFL4"/>
<sequence>MADKYNLEAAEILANEALHLPISEAVPIYEQLLATFPTAAKYWKQYVEAHMVVNNDDATKQIFSRCLLNCLHIPLWRCYIRFIRKVNDKKGVEGQEETRKAFDFMLNYEVAAALEFPITTIAKVQKLKKGLSSVISCDSVAKRRDYLQTCLVGSFNREVGPIVAIRDWPIRAVVDQRWEAKIRVSELPDLLLLFRLPLHSEVRTYLSVDGWATTVGGGVTFIVHMVLQSGVLCYHDKEGEVGVICGLTLHLWSCALFEAIDIEVWGFRRC</sequence>
<dbReference type="GO" id="GO:0005634">
    <property type="term" value="C:nucleus"/>
    <property type="evidence" value="ECO:0007669"/>
    <property type="project" value="UniProtKB-SubCell"/>
</dbReference>
<evidence type="ECO:0000256" key="1">
    <source>
        <dbReference type="ARBA" id="ARBA00004123"/>
    </source>
</evidence>
<evidence type="ECO:0000259" key="4">
    <source>
        <dbReference type="Pfam" id="PF05843"/>
    </source>
</evidence>
<protein>
    <recommendedName>
        <fullName evidence="4">Suppressor of forked domain-containing protein</fullName>
    </recommendedName>
</protein>
<dbReference type="Proteomes" id="UP000325577">
    <property type="component" value="Linkage Group LG13"/>
</dbReference>
<dbReference type="PANTHER" id="PTHR19980:SF0">
    <property type="entry name" value="CLEAVAGE STIMULATION FACTOR SUBUNIT 3"/>
    <property type="match status" value="1"/>
</dbReference>
<evidence type="ECO:0000256" key="2">
    <source>
        <dbReference type="ARBA" id="ARBA00022737"/>
    </source>
</evidence>
<dbReference type="SMART" id="SM00386">
    <property type="entry name" value="HAT"/>
    <property type="match status" value="2"/>
</dbReference>
<evidence type="ECO:0000256" key="3">
    <source>
        <dbReference type="ARBA" id="ARBA00023242"/>
    </source>
</evidence>
<dbReference type="EMBL" id="CM018036">
    <property type="protein sequence ID" value="KAA8541060.1"/>
    <property type="molecule type" value="Genomic_DNA"/>
</dbReference>
<keyword evidence="2" id="KW-0677">Repeat</keyword>
<keyword evidence="3" id="KW-0539">Nucleus</keyword>
<name>A0A5J5BFL4_9ASTE</name>
<evidence type="ECO:0000313" key="6">
    <source>
        <dbReference type="Proteomes" id="UP000325577"/>
    </source>
</evidence>
<dbReference type="InterPro" id="IPR045243">
    <property type="entry name" value="Rna14-like"/>
</dbReference>
<dbReference type="InterPro" id="IPR011990">
    <property type="entry name" value="TPR-like_helical_dom_sf"/>
</dbReference>
<organism evidence="5 6">
    <name type="scientific">Nyssa sinensis</name>
    <dbReference type="NCBI Taxonomy" id="561372"/>
    <lineage>
        <taxon>Eukaryota</taxon>
        <taxon>Viridiplantae</taxon>
        <taxon>Streptophyta</taxon>
        <taxon>Embryophyta</taxon>
        <taxon>Tracheophyta</taxon>
        <taxon>Spermatophyta</taxon>
        <taxon>Magnoliopsida</taxon>
        <taxon>eudicotyledons</taxon>
        <taxon>Gunneridae</taxon>
        <taxon>Pentapetalae</taxon>
        <taxon>asterids</taxon>
        <taxon>Cornales</taxon>
        <taxon>Nyssaceae</taxon>
        <taxon>Nyssa</taxon>
    </lineage>
</organism>
<accession>A0A5J5BFL4</accession>
<comment type="subcellular location">
    <subcellularLocation>
        <location evidence="1">Nucleus</location>
    </subcellularLocation>
</comment>
<dbReference type="PANTHER" id="PTHR19980">
    <property type="entry name" value="RNA CLEAVAGE STIMULATION FACTOR"/>
    <property type="match status" value="1"/>
</dbReference>
<dbReference type="Pfam" id="PF05843">
    <property type="entry name" value="Suf"/>
    <property type="match status" value="1"/>
</dbReference>
<evidence type="ECO:0000313" key="5">
    <source>
        <dbReference type="EMBL" id="KAA8541060.1"/>
    </source>
</evidence>
<gene>
    <name evidence="5" type="ORF">F0562_025023</name>
</gene>
<keyword evidence="6" id="KW-1185">Reference proteome</keyword>